<dbReference type="EMBL" id="CZQE01000399">
    <property type="protein sequence ID" value="CUS46837.1"/>
    <property type="molecule type" value="Genomic_DNA"/>
</dbReference>
<name>A0A160TQN4_9ZZZZ</name>
<accession>A0A160TQN4</accession>
<dbReference type="AlphaFoldDB" id="A0A160TQN4"/>
<evidence type="ECO:0008006" key="2">
    <source>
        <dbReference type="Google" id="ProtNLM"/>
    </source>
</evidence>
<reference evidence="1" key="1">
    <citation type="submission" date="2015-10" db="EMBL/GenBank/DDBJ databases">
        <authorList>
            <person name="Gilbert D.G."/>
        </authorList>
    </citation>
    <scope>NUCLEOTIDE SEQUENCE</scope>
</reference>
<protein>
    <recommendedName>
        <fullName evidence="2">STAS/SEC14 domain-containing protein</fullName>
    </recommendedName>
</protein>
<evidence type="ECO:0000313" key="1">
    <source>
        <dbReference type="EMBL" id="CUS46837.1"/>
    </source>
</evidence>
<gene>
    <name evidence="1" type="ORF">MGWOODY_Smn985</name>
</gene>
<sequence>MSATFHVEADPARDLVRIKLSGFFSPDDIEGFLEARRVAHASLRCGPNQHLTINDVREMKIQSQEIVAAFRDMLSAPDYRSRRLAFVTGPTLARSQLLRALENRTARCFDDHFSAEAWLFSPDAGEASSAGRVAA</sequence>
<organism evidence="1">
    <name type="scientific">hydrothermal vent metagenome</name>
    <dbReference type="NCBI Taxonomy" id="652676"/>
    <lineage>
        <taxon>unclassified sequences</taxon>
        <taxon>metagenomes</taxon>
        <taxon>ecological metagenomes</taxon>
    </lineage>
</organism>
<proteinExistence type="predicted"/>